<dbReference type="InterPro" id="IPR039781">
    <property type="entry name" value="Rad21/Rec8-like"/>
</dbReference>
<dbReference type="GO" id="GO:0003682">
    <property type="term" value="F:chromatin binding"/>
    <property type="evidence" value="ECO:0007669"/>
    <property type="project" value="TreeGrafter"/>
</dbReference>
<dbReference type="GO" id="GO:0030892">
    <property type="term" value="C:mitotic cohesin complex"/>
    <property type="evidence" value="ECO:0007669"/>
    <property type="project" value="TreeGrafter"/>
</dbReference>
<dbReference type="InterPro" id="IPR036390">
    <property type="entry name" value="WH_DNA-bd_sf"/>
</dbReference>
<dbReference type="Gene3D" id="1.10.10.580">
    <property type="entry name" value="Structural maintenance of chromosome 1. Chain E"/>
    <property type="match status" value="1"/>
</dbReference>
<accession>R8BUN9</accession>
<dbReference type="CDD" id="cd21789">
    <property type="entry name" value="Rad21_Rec8_M_SpRec8p-like"/>
    <property type="match status" value="1"/>
</dbReference>
<dbReference type="Proteomes" id="UP000014074">
    <property type="component" value="Unassembled WGS sequence"/>
</dbReference>
<dbReference type="InterPro" id="IPR023093">
    <property type="entry name" value="ScpA-like_C"/>
</dbReference>
<reference evidence="8" key="1">
    <citation type="journal article" date="2013" name="Genome Announc.">
        <title>Draft genome sequence of the ascomycete Phaeoacremonium aleophilum strain UCR-PA7, a causal agent of the esca disease complex in grapevines.</title>
        <authorList>
            <person name="Blanco-Ulate B."/>
            <person name="Rolshausen P."/>
            <person name="Cantu D."/>
        </authorList>
    </citation>
    <scope>NUCLEOTIDE SEQUENCE [LARGE SCALE GENOMIC DNA]</scope>
    <source>
        <strain evidence="8">UCR-PA7</strain>
    </source>
</reference>
<evidence type="ECO:0000313" key="8">
    <source>
        <dbReference type="Proteomes" id="UP000014074"/>
    </source>
</evidence>
<comment type="subcellular location">
    <subcellularLocation>
        <location evidence="1">Nucleus</location>
    </subcellularLocation>
</comment>
<organism evidence="7 8">
    <name type="scientific">Phaeoacremonium minimum (strain UCR-PA7)</name>
    <name type="common">Esca disease fungus</name>
    <name type="synonym">Togninia minima</name>
    <dbReference type="NCBI Taxonomy" id="1286976"/>
    <lineage>
        <taxon>Eukaryota</taxon>
        <taxon>Fungi</taxon>
        <taxon>Dikarya</taxon>
        <taxon>Ascomycota</taxon>
        <taxon>Pezizomycotina</taxon>
        <taxon>Sordariomycetes</taxon>
        <taxon>Sordariomycetidae</taxon>
        <taxon>Togniniales</taxon>
        <taxon>Togniniaceae</taxon>
        <taxon>Phaeoacremonium</taxon>
    </lineage>
</organism>
<feature type="compositionally biased region" description="Basic and acidic residues" evidence="4">
    <location>
        <begin position="435"/>
        <end position="445"/>
    </location>
</feature>
<feature type="compositionally biased region" description="Basic and acidic residues" evidence="4">
    <location>
        <begin position="322"/>
        <end position="331"/>
    </location>
</feature>
<dbReference type="GO" id="GO:0005634">
    <property type="term" value="C:nucleus"/>
    <property type="evidence" value="ECO:0007669"/>
    <property type="project" value="UniProtKB-SubCell"/>
</dbReference>
<feature type="compositionally biased region" description="Polar residues" evidence="4">
    <location>
        <begin position="448"/>
        <end position="457"/>
    </location>
</feature>
<dbReference type="KEGG" id="tmn:UCRPA7_1405"/>
<dbReference type="Pfam" id="PF04824">
    <property type="entry name" value="Rad21_Rec8"/>
    <property type="match status" value="1"/>
</dbReference>
<dbReference type="GO" id="GO:0007064">
    <property type="term" value="P:mitotic sister chromatid cohesion"/>
    <property type="evidence" value="ECO:0007669"/>
    <property type="project" value="TreeGrafter"/>
</dbReference>
<dbReference type="InterPro" id="IPR006909">
    <property type="entry name" value="Rad21/Rec8_C_eu"/>
</dbReference>
<dbReference type="AlphaFoldDB" id="R8BUN9"/>
<sequence length="679" mass="74481">MFYSHEILTSHRYGVATVWLVATVGVKSNTRKLSKKAIQDVNVAKACETIGEPPGAPIALRLQGNLLYGVSRVYSQQYTYLLTDAEKVQLHMRTFYRAWQTNEIDPEAGKTKRGQLILLDDPDFIPDMNLPEFDFDNNGNLVLPNLSQRSGKTSSQLSPLEASRTPDAPFIDLRIRHSSSLSSLNLASPFGGDGKAAQQQGDDLMPMVFGDEEEIAFGDFGLAIDEDSNVIEEPELPAQRPVQPEGENELVLPESGGQVQQPDEEGAPIVDFDGDIQMNFGENPLPDAEALPARAQKGATFEELSSESAVAPSRRARRSKAPKLDQGDSRVSRMELKSWNSDYLANMEQARNTHKQISAALAKKNAFNLTFGLGIANIGGPSSIPEFVHPLTEIFAGQELQARILGRPVIDEEATSKNGRRRSASLAFEEDEEAQERRVRLKMDDGSEQQGRASQDAQIEDNALVFDNEPEVGRDPGSALSDMLSSVPWNRRASAVPSSAQSQKSAQARLGRHVEGSPLVGRGSILPEIERFSDNIPAFGSDGFSLLPEQGSSFSEFGPAAGVNTQEAQTSQFMRQALDREGRNFLGFVQRVAKEDGDDRQDPDHPDRRWIDFDALIRAPDNTKAVAAQAFYHVLSLTTKGALKVEQDGAEDMEPFGPIKLGITVPKEDEDGRAEYPDM</sequence>
<dbReference type="EMBL" id="KB932864">
    <property type="protein sequence ID" value="EOO03077.1"/>
    <property type="molecule type" value="Genomic_DNA"/>
</dbReference>
<feature type="domain" description="Rad21/Rec8-like protein C-terminal eukaryotic" evidence="5">
    <location>
        <begin position="620"/>
        <end position="660"/>
    </location>
</feature>
<evidence type="ECO:0000259" key="5">
    <source>
        <dbReference type="Pfam" id="PF04824"/>
    </source>
</evidence>
<protein>
    <submittedName>
        <fullName evidence="7">Putative rec8 protein</fullName>
    </submittedName>
</protein>
<dbReference type="PANTHER" id="PTHR12585">
    <property type="entry name" value="SCC1 / RAD21 FAMILY MEMBER"/>
    <property type="match status" value="1"/>
</dbReference>
<dbReference type="HOGENOM" id="CLU_025342_0_0_1"/>
<dbReference type="PANTHER" id="PTHR12585:SF70">
    <property type="entry name" value="RAD21_REC8 N TERMINAL DOMAIN PROTEIN (AFU_ORTHOLOGUE AFUA_6G02900)"/>
    <property type="match status" value="1"/>
</dbReference>
<evidence type="ECO:0000313" key="7">
    <source>
        <dbReference type="EMBL" id="EOO03077.1"/>
    </source>
</evidence>
<feature type="region of interest" description="Disordered" evidence="4">
    <location>
        <begin position="415"/>
        <end position="462"/>
    </location>
</feature>
<evidence type="ECO:0000256" key="4">
    <source>
        <dbReference type="SAM" id="MobiDB-lite"/>
    </source>
</evidence>
<keyword evidence="8" id="KW-1185">Reference proteome</keyword>
<proteinExistence type="inferred from homology"/>
<feature type="domain" description="Rad21/Rec8-like protein N-terminal" evidence="6">
    <location>
        <begin position="1"/>
        <end position="112"/>
    </location>
</feature>
<dbReference type="eggNOG" id="KOG1213">
    <property type="taxonomic scope" value="Eukaryota"/>
</dbReference>
<dbReference type="SUPFAM" id="SSF46785">
    <property type="entry name" value="Winged helix' DNA-binding domain"/>
    <property type="match status" value="1"/>
</dbReference>
<dbReference type="GeneID" id="19321550"/>
<feature type="region of interest" description="Disordered" evidence="4">
    <location>
        <begin position="653"/>
        <end position="679"/>
    </location>
</feature>
<name>R8BUN9_PHAM7</name>
<keyword evidence="3" id="KW-0539">Nucleus</keyword>
<comment type="similarity">
    <text evidence="2">Belongs to the rad21 family.</text>
</comment>
<dbReference type="RefSeq" id="XP_007912175.1">
    <property type="nucleotide sequence ID" value="XM_007913984.1"/>
</dbReference>
<dbReference type="InterPro" id="IPR006910">
    <property type="entry name" value="Rad21_Rec8_N"/>
</dbReference>
<dbReference type="Pfam" id="PF04825">
    <property type="entry name" value="Rad21_Rec8_N"/>
    <property type="match status" value="1"/>
</dbReference>
<feature type="region of interest" description="Disordered" evidence="4">
    <location>
        <begin position="298"/>
        <end position="331"/>
    </location>
</feature>
<evidence type="ECO:0000256" key="2">
    <source>
        <dbReference type="ARBA" id="ARBA00009870"/>
    </source>
</evidence>
<evidence type="ECO:0000259" key="6">
    <source>
        <dbReference type="Pfam" id="PF04825"/>
    </source>
</evidence>
<gene>
    <name evidence="7" type="ORF">UCRPA7_1405</name>
</gene>
<evidence type="ECO:0000256" key="3">
    <source>
        <dbReference type="ARBA" id="ARBA00023242"/>
    </source>
</evidence>
<evidence type="ECO:0000256" key="1">
    <source>
        <dbReference type="ARBA" id="ARBA00004123"/>
    </source>
</evidence>
<dbReference type="OrthoDB" id="5427633at2759"/>